<keyword evidence="3" id="KW-0820">tRNA-binding</keyword>
<feature type="domain" description="DUS-like FMN-binding" evidence="15">
    <location>
        <begin position="15"/>
        <end position="309"/>
    </location>
</feature>
<name>A0A2M9Y5N7_9LEPT</name>
<dbReference type="InterPro" id="IPR035587">
    <property type="entry name" value="DUS-like_FMN-bd"/>
</dbReference>
<dbReference type="InterPro" id="IPR024036">
    <property type="entry name" value="tRNA-dHydroUridine_Synthase_C"/>
</dbReference>
<dbReference type="PANTHER" id="PTHR45846:SF1">
    <property type="entry name" value="TRNA-DIHYDROURIDINE(47) SYNTHASE [NAD(P)(+)]-LIKE"/>
    <property type="match status" value="1"/>
</dbReference>
<feature type="binding site" evidence="14">
    <location>
        <begin position="17"/>
        <end position="19"/>
    </location>
    <ligand>
        <name>FMN</name>
        <dbReference type="ChEBI" id="CHEBI:58210"/>
    </ligand>
</feature>
<evidence type="ECO:0000256" key="13">
    <source>
        <dbReference type="PIRSR" id="PIRSR006621-1"/>
    </source>
</evidence>
<evidence type="ECO:0000256" key="1">
    <source>
        <dbReference type="ARBA" id="ARBA00001917"/>
    </source>
</evidence>
<feature type="active site" description="Proton donor" evidence="13">
    <location>
        <position position="101"/>
    </location>
</feature>
<dbReference type="GO" id="GO:0017150">
    <property type="term" value="F:tRNA dihydrouridine synthase activity"/>
    <property type="evidence" value="ECO:0007669"/>
    <property type="project" value="InterPro"/>
</dbReference>
<keyword evidence="7" id="KW-0521">NADP</keyword>
<feature type="binding site" evidence="14">
    <location>
        <position position="140"/>
    </location>
    <ligand>
        <name>FMN</name>
        <dbReference type="ChEBI" id="CHEBI:58210"/>
    </ligand>
</feature>
<feature type="binding site" evidence="14">
    <location>
        <begin position="225"/>
        <end position="226"/>
    </location>
    <ligand>
        <name>FMN</name>
        <dbReference type="ChEBI" id="CHEBI:58210"/>
    </ligand>
</feature>
<evidence type="ECO:0000313" key="16">
    <source>
        <dbReference type="EMBL" id="TGK96157.1"/>
    </source>
</evidence>
<evidence type="ECO:0000256" key="7">
    <source>
        <dbReference type="ARBA" id="ARBA00022857"/>
    </source>
</evidence>
<dbReference type="CDD" id="cd02801">
    <property type="entry name" value="DUS_like_FMN"/>
    <property type="match status" value="1"/>
</dbReference>
<dbReference type="Gene3D" id="1.10.1200.80">
    <property type="entry name" value="Putative flavin oxidoreducatase, domain 2"/>
    <property type="match status" value="1"/>
</dbReference>
<dbReference type="InterPro" id="IPR013785">
    <property type="entry name" value="Aldolase_TIM"/>
</dbReference>
<evidence type="ECO:0000256" key="2">
    <source>
        <dbReference type="ARBA" id="ARBA00002790"/>
    </source>
</evidence>
<evidence type="ECO:0000256" key="8">
    <source>
        <dbReference type="ARBA" id="ARBA00022884"/>
    </source>
</evidence>
<evidence type="ECO:0000256" key="4">
    <source>
        <dbReference type="ARBA" id="ARBA00022630"/>
    </source>
</evidence>
<dbReference type="AlphaFoldDB" id="A0A2M9Y5N7"/>
<comment type="function">
    <text evidence="2 12">Catalyzes the synthesis of 5,6-dihydrouridine (D), a modified base found in the D-loop of most tRNAs, via the reduction of the C5-C6 double bond in target uridines.</text>
</comment>
<evidence type="ECO:0000256" key="12">
    <source>
        <dbReference type="PIRNR" id="PIRNR006621"/>
    </source>
</evidence>
<dbReference type="PIRSF" id="PIRSF006621">
    <property type="entry name" value="Dus"/>
    <property type="match status" value="1"/>
</dbReference>
<accession>A0A2M9Y5N7</accession>
<evidence type="ECO:0000256" key="6">
    <source>
        <dbReference type="ARBA" id="ARBA00022694"/>
    </source>
</evidence>
<dbReference type="EC" id="1.3.1.-" evidence="12"/>
<keyword evidence="5 12" id="KW-0288">FMN</keyword>
<gene>
    <name evidence="16" type="ORF">EHQ30_05930</name>
</gene>
<comment type="catalytic activity">
    <reaction evidence="10">
        <text>a 5,6-dihydrouridine in tRNA + NADP(+) = a uridine in tRNA + NADPH + H(+)</text>
        <dbReference type="Rhea" id="RHEA:23624"/>
        <dbReference type="Rhea" id="RHEA-COMP:13339"/>
        <dbReference type="Rhea" id="RHEA-COMP:13887"/>
        <dbReference type="ChEBI" id="CHEBI:15378"/>
        <dbReference type="ChEBI" id="CHEBI:57783"/>
        <dbReference type="ChEBI" id="CHEBI:58349"/>
        <dbReference type="ChEBI" id="CHEBI:65315"/>
        <dbReference type="ChEBI" id="CHEBI:74443"/>
    </reaction>
</comment>
<dbReference type="OrthoDB" id="9764501at2"/>
<keyword evidence="8" id="KW-0694">RNA-binding</keyword>
<dbReference type="SUPFAM" id="SSF51395">
    <property type="entry name" value="FMN-linked oxidoreductases"/>
    <property type="match status" value="1"/>
</dbReference>
<feature type="binding site" evidence="14">
    <location>
        <position position="170"/>
    </location>
    <ligand>
        <name>FMN</name>
        <dbReference type="ChEBI" id="CHEBI:58210"/>
    </ligand>
</feature>
<keyword evidence="9 12" id="KW-0560">Oxidoreductase</keyword>
<keyword evidence="4 12" id="KW-0285">Flavoprotein</keyword>
<keyword evidence="17" id="KW-1185">Reference proteome</keyword>
<dbReference type="PROSITE" id="PS01136">
    <property type="entry name" value="UPF0034"/>
    <property type="match status" value="1"/>
</dbReference>
<dbReference type="Gene3D" id="3.20.20.70">
    <property type="entry name" value="Aldolase class I"/>
    <property type="match status" value="1"/>
</dbReference>
<dbReference type="PANTHER" id="PTHR45846">
    <property type="entry name" value="TRNA-DIHYDROURIDINE(47) SYNTHASE [NAD(P)(+)]-LIKE"/>
    <property type="match status" value="1"/>
</dbReference>
<comment type="cofactor">
    <cofactor evidence="1 12 14">
        <name>FMN</name>
        <dbReference type="ChEBI" id="CHEBI:58210"/>
    </cofactor>
</comment>
<protein>
    <recommendedName>
        <fullName evidence="12">tRNA-dihydrouridine synthase</fullName>
        <ecNumber evidence="12">1.3.1.-</ecNumber>
    </recommendedName>
</protein>
<dbReference type="Pfam" id="PF01207">
    <property type="entry name" value="Dus"/>
    <property type="match status" value="1"/>
</dbReference>
<dbReference type="RefSeq" id="WP_100788895.1">
    <property type="nucleotide sequence ID" value="NZ_NPDQ01000001.1"/>
</dbReference>
<sequence>MITIGNVTIKGDVVLSPMAGISDSPYRQITRRFGSAFAYTEFVSTEQLLMGNTKSLDMFRYLEKERPIFFQIFGSDLDTVVNASEIAASKNPDVIDLNMGCSVAKVSHHGSGAGLLRNVRLAGEMIEGIRKKTGLPVTAKIRLGWDANSLNYLETVKVLEGSGVSAISVHGRTKAMAYTGFADWNAIGEIKSKATVPIFGNGDVASFSEAMVKKKKYGVDLVLIGRKAIGNPWIFSETPKEKISWREIKEIILEHLNLMLDFYPSEDDYALILFRKHFIRYIENTGFPEEIKRELLSITNVNQFIDRLESVQIDSKFLETSEIKNENINCETFVSLV</sequence>
<dbReference type="EMBL" id="RQFP01000001">
    <property type="protein sequence ID" value="TGK96157.1"/>
    <property type="molecule type" value="Genomic_DNA"/>
</dbReference>
<evidence type="ECO:0000313" key="17">
    <source>
        <dbReference type="Proteomes" id="UP000297891"/>
    </source>
</evidence>
<dbReference type="Proteomes" id="UP000297891">
    <property type="component" value="Unassembled WGS sequence"/>
</dbReference>
<dbReference type="InterPro" id="IPR001269">
    <property type="entry name" value="DUS_fam"/>
</dbReference>
<feature type="binding site" evidence="14">
    <location>
        <position position="71"/>
    </location>
    <ligand>
        <name>FMN</name>
        <dbReference type="ChEBI" id="CHEBI:58210"/>
    </ligand>
</feature>
<comment type="catalytic activity">
    <reaction evidence="11">
        <text>a 5,6-dihydrouridine in tRNA + NAD(+) = a uridine in tRNA + NADH + H(+)</text>
        <dbReference type="Rhea" id="RHEA:54452"/>
        <dbReference type="Rhea" id="RHEA-COMP:13339"/>
        <dbReference type="Rhea" id="RHEA-COMP:13887"/>
        <dbReference type="ChEBI" id="CHEBI:15378"/>
        <dbReference type="ChEBI" id="CHEBI:57540"/>
        <dbReference type="ChEBI" id="CHEBI:57945"/>
        <dbReference type="ChEBI" id="CHEBI:65315"/>
        <dbReference type="ChEBI" id="CHEBI:74443"/>
    </reaction>
</comment>
<organism evidence="16 17">
    <name type="scientific">Leptospira brenneri</name>
    <dbReference type="NCBI Taxonomy" id="2023182"/>
    <lineage>
        <taxon>Bacteria</taxon>
        <taxon>Pseudomonadati</taxon>
        <taxon>Spirochaetota</taxon>
        <taxon>Spirochaetia</taxon>
        <taxon>Leptospirales</taxon>
        <taxon>Leptospiraceae</taxon>
        <taxon>Leptospira</taxon>
    </lineage>
</organism>
<evidence type="ECO:0000256" key="10">
    <source>
        <dbReference type="ARBA" id="ARBA00048205"/>
    </source>
</evidence>
<evidence type="ECO:0000259" key="15">
    <source>
        <dbReference type="Pfam" id="PF01207"/>
    </source>
</evidence>
<evidence type="ECO:0000256" key="11">
    <source>
        <dbReference type="ARBA" id="ARBA00048802"/>
    </source>
</evidence>
<dbReference type="GO" id="GO:0000049">
    <property type="term" value="F:tRNA binding"/>
    <property type="evidence" value="ECO:0007669"/>
    <property type="project" value="UniProtKB-KW"/>
</dbReference>
<keyword evidence="6 12" id="KW-0819">tRNA processing</keyword>
<reference evidence="16" key="1">
    <citation type="journal article" date="2019" name="PLoS Negl. Trop. Dis.">
        <title>Revisiting the worldwide diversity of Leptospira species in the environment.</title>
        <authorList>
            <person name="Vincent A.T."/>
            <person name="Schiettekatte O."/>
            <person name="Bourhy P."/>
            <person name="Veyrier F.J."/>
            <person name="Picardeau M."/>
        </authorList>
    </citation>
    <scope>NUCLEOTIDE SEQUENCE [LARGE SCALE GENOMIC DNA]</scope>
    <source>
        <strain evidence="16">201800277</strain>
    </source>
</reference>
<evidence type="ECO:0000256" key="14">
    <source>
        <dbReference type="PIRSR" id="PIRSR006621-2"/>
    </source>
</evidence>
<dbReference type="GO" id="GO:0050660">
    <property type="term" value="F:flavin adenine dinucleotide binding"/>
    <property type="evidence" value="ECO:0007669"/>
    <property type="project" value="InterPro"/>
</dbReference>
<proteinExistence type="inferred from homology"/>
<evidence type="ECO:0000256" key="9">
    <source>
        <dbReference type="ARBA" id="ARBA00023002"/>
    </source>
</evidence>
<comment type="caution">
    <text evidence="16">The sequence shown here is derived from an EMBL/GenBank/DDBJ whole genome shotgun (WGS) entry which is preliminary data.</text>
</comment>
<comment type="similarity">
    <text evidence="12">Belongs to the dus family.</text>
</comment>
<dbReference type="InterPro" id="IPR018517">
    <property type="entry name" value="tRNA_hU_synthase_CS"/>
</dbReference>
<evidence type="ECO:0000256" key="5">
    <source>
        <dbReference type="ARBA" id="ARBA00022643"/>
    </source>
</evidence>
<evidence type="ECO:0000256" key="3">
    <source>
        <dbReference type="ARBA" id="ARBA00022555"/>
    </source>
</evidence>
<keyword evidence="14" id="KW-0547">Nucleotide-binding</keyword>